<dbReference type="Proteomes" id="UP000677228">
    <property type="component" value="Unassembled WGS sequence"/>
</dbReference>
<dbReference type="EMBL" id="CAJNOK010029554">
    <property type="protein sequence ID" value="CAF1449130.1"/>
    <property type="molecule type" value="Genomic_DNA"/>
</dbReference>
<dbReference type="Proteomes" id="UP000682733">
    <property type="component" value="Unassembled WGS sequence"/>
</dbReference>
<evidence type="ECO:0000313" key="2">
    <source>
        <dbReference type="EMBL" id="CAF1449130.1"/>
    </source>
</evidence>
<gene>
    <name evidence="1" type="ORF">GPM918_LOCUS32550</name>
    <name evidence="2" type="ORF">OVA965_LOCUS34753</name>
    <name evidence="4" type="ORF">SRO942_LOCUS33219</name>
    <name evidence="3" type="ORF">TMI583_LOCUS35689</name>
</gene>
<keyword evidence="5" id="KW-1185">Reference proteome</keyword>
<dbReference type="AlphaFoldDB" id="A0A815JXF4"/>
<organism evidence="1 5">
    <name type="scientific">Didymodactylos carnosus</name>
    <dbReference type="NCBI Taxonomy" id="1234261"/>
    <lineage>
        <taxon>Eukaryota</taxon>
        <taxon>Metazoa</taxon>
        <taxon>Spiralia</taxon>
        <taxon>Gnathifera</taxon>
        <taxon>Rotifera</taxon>
        <taxon>Eurotatoria</taxon>
        <taxon>Bdelloidea</taxon>
        <taxon>Philodinida</taxon>
        <taxon>Philodinidae</taxon>
        <taxon>Didymodactylos</taxon>
    </lineage>
</organism>
<accession>A0A815JXF4</accession>
<feature type="non-terminal residue" evidence="1">
    <location>
        <position position="1"/>
    </location>
</feature>
<comment type="caution">
    <text evidence="1">The sequence shown here is derived from an EMBL/GenBank/DDBJ whole genome shotgun (WGS) entry which is preliminary data.</text>
</comment>
<dbReference type="Proteomes" id="UP000663829">
    <property type="component" value="Unassembled WGS sequence"/>
</dbReference>
<evidence type="ECO:0000313" key="3">
    <source>
        <dbReference type="EMBL" id="CAF4244058.1"/>
    </source>
</evidence>
<reference evidence="1" key="1">
    <citation type="submission" date="2021-02" db="EMBL/GenBank/DDBJ databases">
        <authorList>
            <person name="Nowell W R."/>
        </authorList>
    </citation>
    <scope>NUCLEOTIDE SEQUENCE</scope>
</reference>
<sequence length="121" mass="13201">VEDFLNSTTTTPFSSVPTQFLVFAYSISTLPCSTRPVVSIQVPITQCSLFQVTKPYVIGLLAEVGCPNTMIQDIGTISFATISSKRLIQQETSTTWSSSIIWIPTASESGMQILCVFAIDR</sequence>
<evidence type="ECO:0000313" key="4">
    <source>
        <dbReference type="EMBL" id="CAF4280790.1"/>
    </source>
</evidence>
<proteinExistence type="predicted"/>
<name>A0A815JXF4_9BILA</name>
<dbReference type="EMBL" id="CAJNOQ010016692">
    <property type="protein sequence ID" value="CAF1385780.1"/>
    <property type="molecule type" value="Genomic_DNA"/>
</dbReference>
<dbReference type="EMBL" id="CAJOBA010051377">
    <property type="protein sequence ID" value="CAF4244058.1"/>
    <property type="molecule type" value="Genomic_DNA"/>
</dbReference>
<dbReference type="EMBL" id="CAJOBC010082093">
    <property type="protein sequence ID" value="CAF4280790.1"/>
    <property type="molecule type" value="Genomic_DNA"/>
</dbReference>
<dbReference type="Proteomes" id="UP000681722">
    <property type="component" value="Unassembled WGS sequence"/>
</dbReference>
<protein>
    <submittedName>
        <fullName evidence="1">Uncharacterized protein</fullName>
    </submittedName>
</protein>
<evidence type="ECO:0000313" key="1">
    <source>
        <dbReference type="EMBL" id="CAF1385780.1"/>
    </source>
</evidence>
<evidence type="ECO:0000313" key="5">
    <source>
        <dbReference type="Proteomes" id="UP000663829"/>
    </source>
</evidence>